<evidence type="ECO:0000313" key="8">
    <source>
        <dbReference type="Proteomes" id="UP000478052"/>
    </source>
</evidence>
<keyword evidence="3" id="KW-0805">Transcription regulation</keyword>
<evidence type="ECO:0000256" key="2">
    <source>
        <dbReference type="ARBA" id="ARBA00016807"/>
    </source>
</evidence>
<name>A0A6G0VY81_APHCR</name>
<evidence type="ECO:0000256" key="3">
    <source>
        <dbReference type="ARBA" id="ARBA00023015"/>
    </source>
</evidence>
<comment type="function">
    <text evidence="5">Involved in transvection phenomena (= synapsis-dependent gene expression), where the synaptic pairing of chromosomes carrying genes with which zeste interacts influences the expression of these genes. Zeste binds to DNA and stimulates transcription from a nearby promoter.</text>
</comment>
<evidence type="ECO:0000313" key="7">
    <source>
        <dbReference type="EMBL" id="KAF0713064.1"/>
    </source>
</evidence>
<dbReference type="InterPro" id="IPR028002">
    <property type="entry name" value="Myb_DNA-bind_5"/>
</dbReference>
<evidence type="ECO:0000256" key="1">
    <source>
        <dbReference type="ARBA" id="ARBA00011764"/>
    </source>
</evidence>
<evidence type="ECO:0000256" key="5">
    <source>
        <dbReference type="ARBA" id="ARBA00025466"/>
    </source>
</evidence>
<evidence type="ECO:0000256" key="4">
    <source>
        <dbReference type="ARBA" id="ARBA00023163"/>
    </source>
</evidence>
<dbReference type="Pfam" id="PF13873">
    <property type="entry name" value="Myb_DNA-bind_5"/>
    <property type="match status" value="1"/>
</dbReference>
<dbReference type="Gene3D" id="1.10.10.60">
    <property type="entry name" value="Homeodomain-like"/>
    <property type="match status" value="1"/>
</dbReference>
<feature type="domain" description="Myb-like" evidence="6">
    <location>
        <begin position="9"/>
        <end position="81"/>
    </location>
</feature>
<dbReference type="PANTHER" id="PTHR23098">
    <property type="entry name" value="AGAP001331-PA-RELATED"/>
    <property type="match status" value="1"/>
</dbReference>
<dbReference type="OrthoDB" id="6625735at2759"/>
<gene>
    <name evidence="7" type="ORF">FWK35_00027926</name>
</gene>
<dbReference type="PANTHER" id="PTHR23098:SF16">
    <property type="entry name" value="REGULATORY PROTEIN ZESTE"/>
    <property type="match status" value="1"/>
</dbReference>
<reference evidence="7 8" key="1">
    <citation type="submission" date="2019-08" db="EMBL/GenBank/DDBJ databases">
        <title>Whole genome of Aphis craccivora.</title>
        <authorList>
            <person name="Voronova N.V."/>
            <person name="Shulinski R.S."/>
            <person name="Bandarenka Y.V."/>
            <person name="Zhorov D.G."/>
            <person name="Warner D."/>
        </authorList>
    </citation>
    <scope>NUCLEOTIDE SEQUENCE [LARGE SCALE GENOMIC DNA]</scope>
    <source>
        <strain evidence="7">180601</strain>
        <tissue evidence="7">Whole Body</tissue>
    </source>
</reference>
<dbReference type="EMBL" id="VUJU01010774">
    <property type="protein sequence ID" value="KAF0713064.1"/>
    <property type="molecule type" value="Genomic_DNA"/>
</dbReference>
<accession>A0A6G0VY81</accession>
<dbReference type="Proteomes" id="UP000478052">
    <property type="component" value="Unassembled WGS sequence"/>
</dbReference>
<comment type="caution">
    <text evidence="7">The sequence shown here is derived from an EMBL/GenBank/DDBJ whole genome shotgun (WGS) entry which is preliminary data.</text>
</comment>
<evidence type="ECO:0000259" key="6">
    <source>
        <dbReference type="SMART" id="SM00717"/>
    </source>
</evidence>
<keyword evidence="4" id="KW-0804">Transcription</keyword>
<dbReference type="SMART" id="SM00717">
    <property type="entry name" value="SANT"/>
    <property type="match status" value="1"/>
</dbReference>
<protein>
    <recommendedName>
        <fullName evidence="2">Regulatory protein zeste</fullName>
    </recommendedName>
</protein>
<comment type="subunit">
    <text evidence="1">Self-associates forming complexes of several hundred monomers.</text>
</comment>
<organism evidence="7 8">
    <name type="scientific">Aphis craccivora</name>
    <name type="common">Cowpea aphid</name>
    <dbReference type="NCBI Taxonomy" id="307492"/>
    <lineage>
        <taxon>Eukaryota</taxon>
        <taxon>Metazoa</taxon>
        <taxon>Ecdysozoa</taxon>
        <taxon>Arthropoda</taxon>
        <taxon>Hexapoda</taxon>
        <taxon>Insecta</taxon>
        <taxon>Pterygota</taxon>
        <taxon>Neoptera</taxon>
        <taxon>Paraneoptera</taxon>
        <taxon>Hemiptera</taxon>
        <taxon>Sternorrhyncha</taxon>
        <taxon>Aphidomorpha</taxon>
        <taxon>Aphidoidea</taxon>
        <taxon>Aphididae</taxon>
        <taxon>Aphidini</taxon>
        <taxon>Aphis</taxon>
        <taxon>Aphis</taxon>
    </lineage>
</organism>
<keyword evidence="8" id="KW-1185">Reference proteome</keyword>
<proteinExistence type="predicted"/>
<dbReference type="GO" id="GO:0005634">
    <property type="term" value="C:nucleus"/>
    <property type="evidence" value="ECO:0007669"/>
    <property type="project" value="TreeGrafter"/>
</dbReference>
<dbReference type="InterPro" id="IPR001005">
    <property type="entry name" value="SANT/Myb"/>
</dbReference>
<sequence>METTVESKRTPNFTKQEEDALLQLVQKYKHILECKTTDSIQNRKKMNTWATVENEYNKNFEGIVFRTATVLKNKYLNIKKKLQKKIGDERSGIRGTGGGPYNKVEYNDSENLVSEILGEKRLGRQYSKYDDNNDQCFSRAQTPLDQMKITLPGGKIVSMEEAVTEEILYDAETSNIYSPEVDIFQDTVLVNNNISQSTQKNNDQFKPTVEKWSGNTTPLLRTKRKLCLTSQNDEEPIIPRKQKLNDQMSTWASGKLALAQLQETQYTQQHQLKLKIMKDESEARIVREDRLSKLQEKEVLLRIEILNLQKSKLLADL</sequence>
<dbReference type="AlphaFoldDB" id="A0A6G0VY81"/>